<dbReference type="SUPFAM" id="SSF53720">
    <property type="entry name" value="ALDH-like"/>
    <property type="match status" value="1"/>
</dbReference>
<reference evidence="5" key="1">
    <citation type="submission" date="2018-12" db="EMBL/GenBank/DDBJ databases">
        <title>Tengunoibacter tsumagoiensis gen. nov., sp. nov., Dictyobacter kobayashii sp. nov., D. alpinus sp. nov., and D. joshuensis sp. nov. and description of Dictyobacteraceae fam. nov. within the order Ktedonobacterales isolated from Tengu-no-mugimeshi.</title>
        <authorList>
            <person name="Wang C.M."/>
            <person name="Zheng Y."/>
            <person name="Sakai Y."/>
            <person name="Toyoda A."/>
            <person name="Minakuchi Y."/>
            <person name="Abe K."/>
            <person name="Yokota A."/>
            <person name="Yabe S."/>
        </authorList>
    </citation>
    <scope>NUCLEOTIDE SEQUENCE [LARGE SCALE GENOMIC DNA]</scope>
    <source>
        <strain evidence="5">Uno11</strain>
    </source>
</reference>
<accession>A0A402ANF1</accession>
<dbReference type="EMBL" id="BIFS01000001">
    <property type="protein sequence ID" value="GCE20683.1"/>
    <property type="molecule type" value="Genomic_DNA"/>
</dbReference>
<dbReference type="InterPro" id="IPR016161">
    <property type="entry name" value="Ald_DH/histidinol_DH"/>
</dbReference>
<gene>
    <name evidence="4" type="ORF">KDK_44830</name>
</gene>
<proteinExistence type="predicted"/>
<dbReference type="PANTHER" id="PTHR11699">
    <property type="entry name" value="ALDEHYDE DEHYDROGENASE-RELATED"/>
    <property type="match status" value="1"/>
</dbReference>
<evidence type="ECO:0000256" key="1">
    <source>
        <dbReference type="ARBA" id="ARBA00023002"/>
    </source>
</evidence>
<dbReference type="AlphaFoldDB" id="A0A402ANF1"/>
<evidence type="ECO:0000256" key="2">
    <source>
        <dbReference type="SAM" id="MobiDB-lite"/>
    </source>
</evidence>
<organism evidence="4 5">
    <name type="scientific">Dictyobacter kobayashii</name>
    <dbReference type="NCBI Taxonomy" id="2014872"/>
    <lineage>
        <taxon>Bacteria</taxon>
        <taxon>Bacillati</taxon>
        <taxon>Chloroflexota</taxon>
        <taxon>Ktedonobacteria</taxon>
        <taxon>Ktedonobacterales</taxon>
        <taxon>Dictyobacteraceae</taxon>
        <taxon>Dictyobacter</taxon>
    </lineage>
</organism>
<comment type="caution">
    <text evidence="4">The sequence shown here is derived from an EMBL/GenBank/DDBJ whole genome shotgun (WGS) entry which is preliminary data.</text>
</comment>
<dbReference type="InterPro" id="IPR015590">
    <property type="entry name" value="Aldehyde_DH_dom"/>
</dbReference>
<protein>
    <recommendedName>
        <fullName evidence="3">Aldehyde dehydrogenase domain-containing protein</fullName>
    </recommendedName>
</protein>
<name>A0A402ANF1_9CHLR</name>
<evidence type="ECO:0000313" key="5">
    <source>
        <dbReference type="Proteomes" id="UP000287188"/>
    </source>
</evidence>
<dbReference type="Proteomes" id="UP000287188">
    <property type="component" value="Unassembled WGS sequence"/>
</dbReference>
<feature type="domain" description="Aldehyde dehydrogenase" evidence="3">
    <location>
        <begin position="78"/>
        <end position="300"/>
    </location>
</feature>
<dbReference type="Gene3D" id="3.40.605.10">
    <property type="entry name" value="Aldehyde Dehydrogenase, Chain A, domain 1"/>
    <property type="match status" value="1"/>
</dbReference>
<evidence type="ECO:0000259" key="3">
    <source>
        <dbReference type="Pfam" id="PF00171"/>
    </source>
</evidence>
<feature type="region of interest" description="Disordered" evidence="2">
    <location>
        <begin position="1"/>
        <end position="32"/>
    </location>
</feature>
<sequence>MKPAWFGAHGHSVGSKAASAEERQASANGAVHTDALEEFTSVDLRDEHGFPPIDRTPKLFIGGKQARPDSGYSLTITAPSGRVLGEVGEGNRKDIRNAVEAAHKASGWSGSSAHNRAQILYYIAENLGARETEFAQRIVAQTGRGYADALNEVQTSLSRLFTYAAWTDKFEGSVHLPPMRGAVLAMKEAIGVIGQACPDEYPLLGFISLVAPAIAMGNTVVTIPSSRAPFSATDCYQIFETSDVPAGVINIVTGDREVLSKVLAEHHDVNSMWYFGSAEGSKAVELASTSNMKRTWVNYGRSRNWLERIQGEGQEFLREATQVKNIWVPYGE</sequence>
<dbReference type="InterPro" id="IPR016162">
    <property type="entry name" value="Ald_DH_N"/>
</dbReference>
<dbReference type="Pfam" id="PF00171">
    <property type="entry name" value="Aldedh"/>
    <property type="match status" value="1"/>
</dbReference>
<evidence type="ECO:0000313" key="4">
    <source>
        <dbReference type="EMBL" id="GCE20683.1"/>
    </source>
</evidence>
<dbReference type="GO" id="GO:0016491">
    <property type="term" value="F:oxidoreductase activity"/>
    <property type="evidence" value="ECO:0007669"/>
    <property type="project" value="UniProtKB-KW"/>
</dbReference>
<keyword evidence="1" id="KW-0560">Oxidoreductase</keyword>
<keyword evidence="5" id="KW-1185">Reference proteome</keyword>